<dbReference type="GO" id="GO:0032259">
    <property type="term" value="P:methylation"/>
    <property type="evidence" value="ECO:0007669"/>
    <property type="project" value="UniProtKB-KW"/>
</dbReference>
<proteinExistence type="predicted"/>
<dbReference type="InterPro" id="IPR041698">
    <property type="entry name" value="Methyltransf_25"/>
</dbReference>
<dbReference type="AlphaFoldDB" id="A0A8J3B9X2"/>
<accession>A0A8J3B9X2</accession>
<reference evidence="5" key="2">
    <citation type="submission" date="2020-09" db="EMBL/GenBank/DDBJ databases">
        <authorList>
            <person name="Sun Q."/>
            <person name="Ohkuma M."/>
        </authorList>
    </citation>
    <scope>NUCLEOTIDE SEQUENCE</scope>
    <source>
        <strain evidence="5">JCM 3090</strain>
    </source>
</reference>
<protein>
    <recommendedName>
        <fullName evidence="4">Methyltransferase domain-containing protein</fullName>
    </recommendedName>
</protein>
<keyword evidence="6" id="KW-1185">Reference proteome</keyword>
<dbReference type="RefSeq" id="WP_189169994.1">
    <property type="nucleotide sequence ID" value="NZ_BMQB01000004.1"/>
</dbReference>
<dbReference type="InterPro" id="IPR029063">
    <property type="entry name" value="SAM-dependent_MTases_sf"/>
</dbReference>
<keyword evidence="1" id="KW-0489">Methyltransferase</keyword>
<name>A0A8J3B9X2_9ACTN</name>
<gene>
    <name evidence="5" type="ORF">GCM10010123_21990</name>
</gene>
<keyword evidence="2" id="KW-0808">Transferase</keyword>
<evidence type="ECO:0000256" key="3">
    <source>
        <dbReference type="ARBA" id="ARBA00022691"/>
    </source>
</evidence>
<evidence type="ECO:0000313" key="6">
    <source>
        <dbReference type="Proteomes" id="UP000649739"/>
    </source>
</evidence>
<dbReference type="Proteomes" id="UP000649739">
    <property type="component" value="Unassembled WGS sequence"/>
</dbReference>
<evidence type="ECO:0000313" key="5">
    <source>
        <dbReference type="EMBL" id="GGJ91790.1"/>
    </source>
</evidence>
<sequence length="259" mass="26990">MSDLAAASWPYREPAVYDALTADPAGDRAARILAVLDHHRPARPRSLLDVGCATGHTLAGLAAAIDDLVGVDLLAGLVALARATRPHLDVRRADMTALALGRTFEAITCLGYTINYPDAAGAGATLRRLAAHAAPGATLIVEAMAGTPPLDRSTVHRVEVAGVAGTATVTHRRAGPWLVTERRWCFPGDPPRVEVDRLRRRPVPAVDWPDMLAAAGWRPLLVSVDGIGATPPDGTALVVAARARGVGADCAAGGVRPTE</sequence>
<organism evidence="5 6">
    <name type="scientific">Pilimelia anulata</name>
    <dbReference type="NCBI Taxonomy" id="53371"/>
    <lineage>
        <taxon>Bacteria</taxon>
        <taxon>Bacillati</taxon>
        <taxon>Actinomycetota</taxon>
        <taxon>Actinomycetes</taxon>
        <taxon>Micromonosporales</taxon>
        <taxon>Micromonosporaceae</taxon>
        <taxon>Pilimelia</taxon>
    </lineage>
</organism>
<evidence type="ECO:0000259" key="4">
    <source>
        <dbReference type="Pfam" id="PF13649"/>
    </source>
</evidence>
<dbReference type="EMBL" id="BMQB01000004">
    <property type="protein sequence ID" value="GGJ91790.1"/>
    <property type="molecule type" value="Genomic_DNA"/>
</dbReference>
<keyword evidence="3" id="KW-0949">S-adenosyl-L-methionine</keyword>
<comment type="caution">
    <text evidence="5">The sequence shown here is derived from an EMBL/GenBank/DDBJ whole genome shotgun (WGS) entry which is preliminary data.</text>
</comment>
<evidence type="ECO:0000256" key="1">
    <source>
        <dbReference type="ARBA" id="ARBA00022603"/>
    </source>
</evidence>
<dbReference type="Gene3D" id="3.40.50.150">
    <property type="entry name" value="Vaccinia Virus protein VP39"/>
    <property type="match status" value="1"/>
</dbReference>
<dbReference type="SUPFAM" id="SSF53335">
    <property type="entry name" value="S-adenosyl-L-methionine-dependent methyltransferases"/>
    <property type="match status" value="1"/>
</dbReference>
<reference evidence="5" key="1">
    <citation type="journal article" date="2014" name="Int. J. Syst. Evol. Microbiol.">
        <title>Complete genome sequence of Corynebacterium casei LMG S-19264T (=DSM 44701T), isolated from a smear-ripened cheese.</title>
        <authorList>
            <consortium name="US DOE Joint Genome Institute (JGI-PGF)"/>
            <person name="Walter F."/>
            <person name="Albersmeier A."/>
            <person name="Kalinowski J."/>
            <person name="Ruckert C."/>
        </authorList>
    </citation>
    <scope>NUCLEOTIDE SEQUENCE</scope>
    <source>
        <strain evidence="5">JCM 3090</strain>
    </source>
</reference>
<dbReference type="PANTHER" id="PTHR43464:SF19">
    <property type="entry name" value="UBIQUINONE BIOSYNTHESIS O-METHYLTRANSFERASE, MITOCHONDRIAL"/>
    <property type="match status" value="1"/>
</dbReference>
<dbReference type="PANTHER" id="PTHR43464">
    <property type="entry name" value="METHYLTRANSFERASE"/>
    <property type="match status" value="1"/>
</dbReference>
<dbReference type="GO" id="GO:0008168">
    <property type="term" value="F:methyltransferase activity"/>
    <property type="evidence" value="ECO:0007669"/>
    <property type="project" value="UniProtKB-KW"/>
</dbReference>
<dbReference type="Pfam" id="PF13649">
    <property type="entry name" value="Methyltransf_25"/>
    <property type="match status" value="1"/>
</dbReference>
<evidence type="ECO:0000256" key="2">
    <source>
        <dbReference type="ARBA" id="ARBA00022679"/>
    </source>
</evidence>
<feature type="domain" description="Methyltransferase" evidence="4">
    <location>
        <begin position="48"/>
        <end position="136"/>
    </location>
</feature>